<organism evidence="2 3">
    <name type="scientific">Trifolium medium</name>
    <dbReference type="NCBI Taxonomy" id="97028"/>
    <lineage>
        <taxon>Eukaryota</taxon>
        <taxon>Viridiplantae</taxon>
        <taxon>Streptophyta</taxon>
        <taxon>Embryophyta</taxon>
        <taxon>Tracheophyta</taxon>
        <taxon>Spermatophyta</taxon>
        <taxon>Magnoliopsida</taxon>
        <taxon>eudicotyledons</taxon>
        <taxon>Gunneridae</taxon>
        <taxon>Pentapetalae</taxon>
        <taxon>rosids</taxon>
        <taxon>fabids</taxon>
        <taxon>Fabales</taxon>
        <taxon>Fabaceae</taxon>
        <taxon>Papilionoideae</taxon>
        <taxon>50 kb inversion clade</taxon>
        <taxon>NPAAA clade</taxon>
        <taxon>Hologalegina</taxon>
        <taxon>IRL clade</taxon>
        <taxon>Trifolieae</taxon>
        <taxon>Trifolium</taxon>
    </lineage>
</organism>
<evidence type="ECO:0000256" key="1">
    <source>
        <dbReference type="SAM" id="MobiDB-lite"/>
    </source>
</evidence>
<accession>A0A392TT70</accession>
<reference evidence="2 3" key="1">
    <citation type="journal article" date="2018" name="Front. Plant Sci.">
        <title>Red Clover (Trifolium pratense) and Zigzag Clover (T. medium) - A Picture of Genomic Similarities and Differences.</title>
        <authorList>
            <person name="Dluhosova J."/>
            <person name="Istvanek J."/>
            <person name="Nedelnik J."/>
            <person name="Repkova J."/>
        </authorList>
    </citation>
    <scope>NUCLEOTIDE SEQUENCE [LARGE SCALE GENOMIC DNA]</scope>
    <source>
        <strain evidence="3">cv. 10/8</strain>
        <tissue evidence="2">Leaf</tissue>
    </source>
</reference>
<proteinExistence type="predicted"/>
<dbReference type="AlphaFoldDB" id="A0A392TT70"/>
<comment type="caution">
    <text evidence="2">The sequence shown here is derived from an EMBL/GenBank/DDBJ whole genome shotgun (WGS) entry which is preliminary data.</text>
</comment>
<sequence length="64" mass="7373">SAQEVWNSLRDIHEGTGDENEETHQKKKDSGRVAASRKNDEDDTADSEEMDLLIKKYLKLLKKK</sequence>
<evidence type="ECO:0000313" key="2">
    <source>
        <dbReference type="EMBL" id="MCI64272.1"/>
    </source>
</evidence>
<evidence type="ECO:0000313" key="3">
    <source>
        <dbReference type="Proteomes" id="UP000265520"/>
    </source>
</evidence>
<dbReference type="EMBL" id="LXQA010652427">
    <property type="protein sequence ID" value="MCI64272.1"/>
    <property type="molecule type" value="Genomic_DNA"/>
</dbReference>
<feature type="region of interest" description="Disordered" evidence="1">
    <location>
        <begin position="1"/>
        <end position="47"/>
    </location>
</feature>
<protein>
    <submittedName>
        <fullName evidence="2">Uncharacterized protein</fullName>
    </submittedName>
</protein>
<feature type="compositionally biased region" description="Basic and acidic residues" evidence="1">
    <location>
        <begin position="10"/>
        <end position="31"/>
    </location>
</feature>
<name>A0A392TT70_9FABA</name>
<feature type="non-terminal residue" evidence="2">
    <location>
        <position position="1"/>
    </location>
</feature>
<dbReference type="Proteomes" id="UP000265520">
    <property type="component" value="Unassembled WGS sequence"/>
</dbReference>
<keyword evidence="3" id="KW-1185">Reference proteome</keyword>